<evidence type="ECO:0000313" key="3">
    <source>
        <dbReference type="Proteomes" id="UP000000305"/>
    </source>
</evidence>
<dbReference type="EMBL" id="GL732656">
    <property type="protein sequence ID" value="EFX68380.1"/>
    <property type="molecule type" value="Genomic_DNA"/>
</dbReference>
<dbReference type="Proteomes" id="UP000000305">
    <property type="component" value="Unassembled WGS sequence"/>
</dbReference>
<name>E9HIL8_DAPPU</name>
<dbReference type="AlphaFoldDB" id="E9HIL8"/>
<dbReference type="HOGENOM" id="CLU_1534091_0_0_1"/>
<protein>
    <submittedName>
        <fullName evidence="2">Uncharacterized protein</fullName>
    </submittedName>
</protein>
<dbReference type="KEGG" id="dpx:DAPPUDRAFT_330125"/>
<gene>
    <name evidence="2" type="ORF">DAPPUDRAFT_330125</name>
</gene>
<evidence type="ECO:0000256" key="1">
    <source>
        <dbReference type="SAM" id="Coils"/>
    </source>
</evidence>
<keyword evidence="3" id="KW-1185">Reference proteome</keyword>
<feature type="coiled-coil region" evidence="1">
    <location>
        <begin position="60"/>
        <end position="127"/>
    </location>
</feature>
<keyword evidence="1" id="KW-0175">Coiled coil</keyword>
<organism evidence="2 3">
    <name type="scientific">Daphnia pulex</name>
    <name type="common">Water flea</name>
    <dbReference type="NCBI Taxonomy" id="6669"/>
    <lineage>
        <taxon>Eukaryota</taxon>
        <taxon>Metazoa</taxon>
        <taxon>Ecdysozoa</taxon>
        <taxon>Arthropoda</taxon>
        <taxon>Crustacea</taxon>
        <taxon>Branchiopoda</taxon>
        <taxon>Diplostraca</taxon>
        <taxon>Cladocera</taxon>
        <taxon>Anomopoda</taxon>
        <taxon>Daphniidae</taxon>
        <taxon>Daphnia</taxon>
    </lineage>
</organism>
<accession>E9HIL8</accession>
<dbReference type="InParanoid" id="E9HIL8"/>
<proteinExistence type="predicted"/>
<reference evidence="2 3" key="1">
    <citation type="journal article" date="2011" name="Science">
        <title>The ecoresponsive genome of Daphnia pulex.</title>
        <authorList>
            <person name="Colbourne J.K."/>
            <person name="Pfrender M.E."/>
            <person name="Gilbert D."/>
            <person name="Thomas W.K."/>
            <person name="Tucker A."/>
            <person name="Oakley T.H."/>
            <person name="Tokishita S."/>
            <person name="Aerts A."/>
            <person name="Arnold G.J."/>
            <person name="Basu M.K."/>
            <person name="Bauer D.J."/>
            <person name="Caceres C.E."/>
            <person name="Carmel L."/>
            <person name="Casola C."/>
            <person name="Choi J.H."/>
            <person name="Detter J.C."/>
            <person name="Dong Q."/>
            <person name="Dusheyko S."/>
            <person name="Eads B.D."/>
            <person name="Frohlich T."/>
            <person name="Geiler-Samerotte K.A."/>
            <person name="Gerlach D."/>
            <person name="Hatcher P."/>
            <person name="Jogdeo S."/>
            <person name="Krijgsveld J."/>
            <person name="Kriventseva E.V."/>
            <person name="Kultz D."/>
            <person name="Laforsch C."/>
            <person name="Lindquist E."/>
            <person name="Lopez J."/>
            <person name="Manak J.R."/>
            <person name="Muller J."/>
            <person name="Pangilinan J."/>
            <person name="Patwardhan R.P."/>
            <person name="Pitluck S."/>
            <person name="Pritham E.J."/>
            <person name="Rechtsteiner A."/>
            <person name="Rho M."/>
            <person name="Rogozin I.B."/>
            <person name="Sakarya O."/>
            <person name="Salamov A."/>
            <person name="Schaack S."/>
            <person name="Shapiro H."/>
            <person name="Shiga Y."/>
            <person name="Skalitzky C."/>
            <person name="Smith Z."/>
            <person name="Souvorov A."/>
            <person name="Sung W."/>
            <person name="Tang Z."/>
            <person name="Tsuchiya D."/>
            <person name="Tu H."/>
            <person name="Vos H."/>
            <person name="Wang M."/>
            <person name="Wolf Y.I."/>
            <person name="Yamagata H."/>
            <person name="Yamada T."/>
            <person name="Ye Y."/>
            <person name="Shaw J.R."/>
            <person name="Andrews J."/>
            <person name="Crease T.J."/>
            <person name="Tang H."/>
            <person name="Lucas S.M."/>
            <person name="Robertson H.M."/>
            <person name="Bork P."/>
            <person name="Koonin E.V."/>
            <person name="Zdobnov E.M."/>
            <person name="Grigoriev I.V."/>
            <person name="Lynch M."/>
            <person name="Boore J.L."/>
        </authorList>
    </citation>
    <scope>NUCLEOTIDE SEQUENCE [LARGE SCALE GENOMIC DNA]</scope>
</reference>
<evidence type="ECO:0000313" key="2">
    <source>
        <dbReference type="EMBL" id="EFX68380.1"/>
    </source>
</evidence>
<sequence length="175" mass="20414">MEKFCEHVNAEVIPNNSILKELDEERIAHSETRAHLKTVKEQPCSDADQHSLEISKIETHFETKDEIAFLQTKVKELESQLLEKITNLDAIREEHLDYKRQLEAEEIANSYREAQEISKEKINLENQLAATHNPPSQQENLRNFSKLSLRSRTANKTSPSPLVPLYTKKLRYEYK</sequence>